<keyword evidence="1" id="KW-0472">Membrane</keyword>
<sequence>MTFTEIITISFLMVLFIFTVISQFQNSWVDKIRQRDLFNFLPAWYFFAPRPVTYHLYLFYRDEYEDGSFTAWKRVLFSEKRKWWHFIWNPKKRLNKAFFDIFKDLMDHIKISSEPEFLVGSIPYLLLLTFINKMEHAPFALRTQFAVFKQEADAKDAELLFLSFVHDLEEEEIIENQLTIYA</sequence>
<dbReference type="EMBL" id="JAQGEF010000015">
    <property type="protein sequence ID" value="MDA3615677.1"/>
    <property type="molecule type" value="Genomic_DNA"/>
</dbReference>
<dbReference type="Proteomes" id="UP001210231">
    <property type="component" value="Unassembled WGS sequence"/>
</dbReference>
<protein>
    <submittedName>
        <fullName evidence="2">Uncharacterized protein</fullName>
    </submittedName>
</protein>
<dbReference type="RefSeq" id="WP_407032003.1">
    <property type="nucleotide sequence ID" value="NZ_JAQGEF010000015.1"/>
</dbReference>
<name>A0ABT4ULG8_9BACT</name>
<evidence type="ECO:0000256" key="1">
    <source>
        <dbReference type="SAM" id="Phobius"/>
    </source>
</evidence>
<reference evidence="2 3" key="1">
    <citation type="submission" date="2022-12" db="EMBL/GenBank/DDBJ databases">
        <title>Chitinophagaceae gen. sp. nov., a new member of the family Chitinophagaceae, isolated from soil in a chemical factory.</title>
        <authorList>
            <person name="Ke Z."/>
        </authorList>
    </citation>
    <scope>NUCLEOTIDE SEQUENCE [LARGE SCALE GENOMIC DNA]</scope>
    <source>
        <strain evidence="2 3">LY-5</strain>
    </source>
</reference>
<organism evidence="2 3">
    <name type="scientific">Polluticaenibacter yanchengensis</name>
    <dbReference type="NCBI Taxonomy" id="3014562"/>
    <lineage>
        <taxon>Bacteria</taxon>
        <taxon>Pseudomonadati</taxon>
        <taxon>Bacteroidota</taxon>
        <taxon>Chitinophagia</taxon>
        <taxon>Chitinophagales</taxon>
        <taxon>Chitinophagaceae</taxon>
        <taxon>Polluticaenibacter</taxon>
    </lineage>
</organism>
<feature type="transmembrane region" description="Helical" evidence="1">
    <location>
        <begin position="6"/>
        <end position="24"/>
    </location>
</feature>
<evidence type="ECO:0000313" key="2">
    <source>
        <dbReference type="EMBL" id="MDA3615677.1"/>
    </source>
</evidence>
<comment type="caution">
    <text evidence="2">The sequence shown here is derived from an EMBL/GenBank/DDBJ whole genome shotgun (WGS) entry which is preliminary data.</text>
</comment>
<keyword evidence="1" id="KW-1133">Transmembrane helix</keyword>
<proteinExistence type="predicted"/>
<accession>A0ABT4ULG8</accession>
<keyword evidence="1" id="KW-0812">Transmembrane</keyword>
<evidence type="ECO:0000313" key="3">
    <source>
        <dbReference type="Proteomes" id="UP001210231"/>
    </source>
</evidence>
<gene>
    <name evidence="2" type="ORF">O3P16_12720</name>
</gene>
<keyword evidence="3" id="KW-1185">Reference proteome</keyword>